<name>A0A3A8J296_9BACT</name>
<accession>A0A3A8J296</accession>
<dbReference type="Gene3D" id="3.90.10.10">
    <property type="entry name" value="Cytochrome C3"/>
    <property type="match status" value="1"/>
</dbReference>
<organism evidence="2 3">
    <name type="scientific">Corallococcus terminator</name>
    <dbReference type="NCBI Taxonomy" id="2316733"/>
    <lineage>
        <taxon>Bacteria</taxon>
        <taxon>Pseudomonadati</taxon>
        <taxon>Myxococcota</taxon>
        <taxon>Myxococcia</taxon>
        <taxon>Myxococcales</taxon>
        <taxon>Cystobacterineae</taxon>
        <taxon>Myxococcaceae</taxon>
        <taxon>Corallococcus</taxon>
    </lineage>
</organism>
<keyword evidence="3" id="KW-1185">Reference proteome</keyword>
<protein>
    <submittedName>
        <fullName evidence="2">Uncharacterized protein</fullName>
    </submittedName>
</protein>
<dbReference type="EMBL" id="RAVZ01000064">
    <property type="protein sequence ID" value="RKG89772.1"/>
    <property type="molecule type" value="Genomic_DNA"/>
</dbReference>
<dbReference type="SUPFAM" id="SSF48695">
    <property type="entry name" value="Multiheme cytochromes"/>
    <property type="match status" value="1"/>
</dbReference>
<reference evidence="3" key="1">
    <citation type="submission" date="2018-09" db="EMBL/GenBank/DDBJ databases">
        <authorList>
            <person name="Livingstone P.G."/>
            <person name="Whitworth D.E."/>
        </authorList>
    </citation>
    <scope>NUCLEOTIDE SEQUENCE [LARGE SCALE GENOMIC DNA]</scope>
    <source>
        <strain evidence="3">CA054A</strain>
    </source>
</reference>
<dbReference type="InterPro" id="IPR036280">
    <property type="entry name" value="Multihaem_cyt_sf"/>
</dbReference>
<evidence type="ECO:0000313" key="2">
    <source>
        <dbReference type="EMBL" id="RKG89772.1"/>
    </source>
</evidence>
<gene>
    <name evidence="2" type="ORF">D7V88_12165</name>
</gene>
<dbReference type="RefSeq" id="WP_120540801.1">
    <property type="nucleotide sequence ID" value="NZ_RAVZ01000064.1"/>
</dbReference>
<dbReference type="AlphaFoldDB" id="A0A3A8J296"/>
<feature type="signal peptide" evidence="1">
    <location>
        <begin position="1"/>
        <end position="25"/>
    </location>
</feature>
<evidence type="ECO:0000256" key="1">
    <source>
        <dbReference type="SAM" id="SignalP"/>
    </source>
</evidence>
<sequence length="645" mass="69966">MIRSILLKSAWCALLVPLLSCNLLKVTDDEGSTTGRGAKRFDPYQGLNSGAVRLSLQYINGCAFLPNGQMVAGNGTPNLLPDGTPGPAYPGVCITPLGQDPLTLSPPTGTLQILADTQYFLNQFSVSETVVNQHTNPTDLSGALTWIKTQTAFAGLDWGNVSQGQDEWSFYSLAGAVEECWTREVHFGNANWQKVTDDTITVEVLDEAGTPRASQTYLRSELLASSPYAGHSRFAWRSENLKPPRFPGDKDPGTVTGIAGGMAQPATYRTVARVDMVGSTNPFKVLRVPRLSGPGALRATWSQLPNRPFFFPVTYVLPDDRPSTCTDDAGQPVQCSPGLDSRLTFAPPAEGSFYKPGEPVSIYVDLRDSAGNHLHSPDLLPSAREIISNQSNGIMTFVPNVIGTVMENDSISNVAIAGPIQNFKVLGDPSDKPQFAARPFPFAFIDDATLTGLTPGLADFKWPTRQTFTLPADAQPGTYVALVKFNRASMGERVAKLSPFFFQVGQDEATSYPGNVGNCQICHRGVNSLDNLRHGLSVDHIESCKVCHHYDTDTVGRTQEMVHRIHMNSSRYPADRADCTVCHLTRKSTERPSLALCGSCHPSQHGDEYFQTAFKQRGAVNKFGNCAQTCHGGDQLPSSHILPAK</sequence>
<feature type="chain" id="PRO_5017253125" evidence="1">
    <location>
        <begin position="26"/>
        <end position="645"/>
    </location>
</feature>
<comment type="caution">
    <text evidence="2">The sequence shown here is derived from an EMBL/GenBank/DDBJ whole genome shotgun (WGS) entry which is preliminary data.</text>
</comment>
<proteinExistence type="predicted"/>
<keyword evidence="1" id="KW-0732">Signal</keyword>
<dbReference type="CDD" id="cd08168">
    <property type="entry name" value="Cytochrom_C3"/>
    <property type="match status" value="1"/>
</dbReference>
<dbReference type="Proteomes" id="UP000268094">
    <property type="component" value="Unassembled WGS sequence"/>
</dbReference>
<evidence type="ECO:0000313" key="3">
    <source>
        <dbReference type="Proteomes" id="UP000268094"/>
    </source>
</evidence>
<dbReference type="OrthoDB" id="5481977at2"/>